<accession>A0A1Y1I3A6</accession>
<evidence type="ECO:0000313" key="7">
    <source>
        <dbReference type="EMBL" id="GAQ84963.1"/>
    </source>
</evidence>
<evidence type="ECO:0000259" key="5">
    <source>
        <dbReference type="Pfam" id="PF21050"/>
    </source>
</evidence>
<feature type="compositionally biased region" description="Polar residues" evidence="4">
    <location>
        <begin position="397"/>
        <end position="409"/>
    </location>
</feature>
<dbReference type="InterPro" id="IPR016024">
    <property type="entry name" value="ARM-type_fold"/>
</dbReference>
<evidence type="ECO:0008006" key="9">
    <source>
        <dbReference type="Google" id="ProtNLM"/>
    </source>
</evidence>
<dbReference type="OrthoDB" id="549342at2759"/>
<feature type="region of interest" description="Disordered" evidence="4">
    <location>
        <begin position="932"/>
        <end position="1092"/>
    </location>
</feature>
<dbReference type="AlphaFoldDB" id="A0A1Y1I3A6"/>
<evidence type="ECO:0000256" key="4">
    <source>
        <dbReference type="SAM" id="MobiDB-lite"/>
    </source>
</evidence>
<dbReference type="GO" id="GO:0036064">
    <property type="term" value="C:ciliary basal body"/>
    <property type="evidence" value="ECO:0000318"/>
    <property type="project" value="GO_Central"/>
</dbReference>
<proteinExistence type="predicted"/>
<protein>
    <recommendedName>
        <fullName evidence="9">LisH domain-containing protein</fullName>
    </recommendedName>
</protein>
<organism evidence="7 8">
    <name type="scientific">Klebsormidium nitens</name>
    <name type="common">Green alga</name>
    <name type="synonym">Ulothrix nitens</name>
    <dbReference type="NCBI Taxonomy" id="105231"/>
    <lineage>
        <taxon>Eukaryota</taxon>
        <taxon>Viridiplantae</taxon>
        <taxon>Streptophyta</taxon>
        <taxon>Klebsormidiophyceae</taxon>
        <taxon>Klebsormidiales</taxon>
        <taxon>Klebsormidiaceae</taxon>
        <taxon>Klebsormidium</taxon>
    </lineage>
</organism>
<comment type="subcellular location">
    <subcellularLocation>
        <location evidence="1">Cytoplasm</location>
        <location evidence="1">Cytoskeleton</location>
        <location evidence="1">Cilium basal body</location>
    </subcellularLocation>
</comment>
<dbReference type="STRING" id="105231.A0A1Y1I3A6"/>
<feature type="region of interest" description="Disordered" evidence="4">
    <location>
        <begin position="285"/>
        <end position="313"/>
    </location>
</feature>
<dbReference type="InterPro" id="IPR011989">
    <property type="entry name" value="ARM-like"/>
</dbReference>
<evidence type="ECO:0000256" key="2">
    <source>
        <dbReference type="ARBA" id="ARBA00022794"/>
    </source>
</evidence>
<feature type="compositionally biased region" description="Low complexity" evidence="4">
    <location>
        <begin position="1009"/>
        <end position="1028"/>
    </location>
</feature>
<feature type="domain" description="ARMC9 CTLH-like" evidence="6">
    <location>
        <begin position="73"/>
        <end position="185"/>
    </location>
</feature>
<keyword evidence="8" id="KW-1185">Reference proteome</keyword>
<feature type="compositionally biased region" description="Low complexity" evidence="4">
    <location>
        <begin position="932"/>
        <end position="947"/>
    </location>
</feature>
<feature type="compositionally biased region" description="Basic and acidic residues" evidence="4">
    <location>
        <begin position="386"/>
        <end position="395"/>
    </location>
</feature>
<feature type="compositionally biased region" description="Polar residues" evidence="4">
    <location>
        <begin position="425"/>
        <end position="437"/>
    </location>
</feature>
<feature type="compositionally biased region" description="Basic and acidic residues" evidence="4">
    <location>
        <begin position="1049"/>
        <end position="1065"/>
    </location>
</feature>
<dbReference type="SUPFAM" id="SSF48371">
    <property type="entry name" value="ARM repeat"/>
    <property type="match status" value="1"/>
</dbReference>
<name>A0A1Y1I3A6_KLENI</name>
<feature type="compositionally biased region" description="Polar residues" evidence="4">
    <location>
        <begin position="371"/>
        <end position="385"/>
    </location>
</feature>
<feature type="compositionally biased region" description="Polar residues" evidence="4">
    <location>
        <begin position="960"/>
        <end position="971"/>
    </location>
</feature>
<dbReference type="GO" id="GO:0097542">
    <property type="term" value="C:ciliary tip"/>
    <property type="evidence" value="ECO:0000318"/>
    <property type="project" value="GO_Central"/>
</dbReference>
<sequence length="1092" mass="116759">MGHSAETLSDLQVCRALKGCIAEFLAYHGLQTTLKASHLFLMSSLFASPSFEEEFYTKRIANASTLAIPFEAKTAFLQFFKAGDGPSFFTLWAEHAPPDSSKAMLSLRLELHSYFLVWGPTNGGVKEGFESFLGESGGQLALEKDQLHYFALPHVTEPQSHPLFQELFTVEWREALRQKLEAFLDYRDPTKMTPLLHDMYRDFHTRLAEEFGDPAIASSFELAEADAMGAFPLGASPGEEAGVKGLSGGANVGTGESGGLGSQGDVRTSTRRSMIDWLRKLERGGQEGQLAGANQPPRKGSAAEPTVKPLVSGKNLLEDGNGFTGQRIVAKMVAEDRGGFFSSGQQLQQGLMLPVSGRPLSARTRRHLLTSSADVARQSTDSILSRQDERADRDGSPANNTVKRPLSASMSVESAAALFGRAALSGSSEQRTGQNASIERGQGLSGWQGKPGSVSQSLAFTPREGEGSESRPMTGNVKRPPKMPLIQVGLDLMKVAEQGGAKLRGDEETIDRSPSPKVRTPSLSTVLYPVAPSRTKKLSRTNSLGRPDAATRTSELSAQRAHRGSRSMDLSDARLNLSDARLDRSDAQLDLSDARLGFGATEGLQPGPSAETLRLDGRSGQLFGGVGEDVRDSFQALCNAHEVVRRSTHLTLDSIEDDVNEGADVSVANVAMDYDKIRHTLYGGSDQDVAALLQDIAKRLLSSPKTFQETLGGDPFCFLTGRKQQRPLLALLVERGGGVTRPLARALNVLASEESGRGYLLTNEAVIVETLVRITRLGCADPEAAEALHDGLEALQKLSEGRSVQKLMIRHGIVVDLTSLISGRARGALDEYGLEHALALLMTLSLRAAGKRACEAAAAELLEALMELLESDSPQVRTFVNGTLYSLLSRPEIRAAAREMDLPALLRAVVKGADATCARQIGHVLTQMHGAADAAETSDSGDSSGGEVLEPARVNDPRSTKSASARHSPSVSRVELGGESGRGAQSQETEHHLKPLSPNVCGASERNDAALASGTKATGASAKASGATNGQGAHRESVENLPAQRGGKRRGDSEVRRSTVTEQGKRPANVRASAEAFAARPKVPRTPELHSR</sequence>
<dbReference type="GO" id="GO:0060271">
    <property type="term" value="P:cilium assembly"/>
    <property type="evidence" value="ECO:0000318"/>
    <property type="project" value="GO_Central"/>
</dbReference>
<gene>
    <name evidence="7" type="ORF">KFL_002140170</name>
</gene>
<feature type="region of interest" description="Disordered" evidence="4">
    <location>
        <begin position="242"/>
        <end position="269"/>
    </location>
</feature>
<dbReference type="GO" id="GO:0005814">
    <property type="term" value="C:centriole"/>
    <property type="evidence" value="ECO:0000318"/>
    <property type="project" value="GO_Central"/>
</dbReference>
<dbReference type="Gene3D" id="1.25.10.10">
    <property type="entry name" value="Leucine-rich Repeat Variant"/>
    <property type="match status" value="1"/>
</dbReference>
<dbReference type="InterPro" id="IPR040369">
    <property type="entry name" value="ARMC9"/>
</dbReference>
<dbReference type="Pfam" id="PF21050">
    <property type="entry name" value="ARMC9_ARM"/>
    <property type="match status" value="1"/>
</dbReference>
<dbReference type="InterPro" id="IPR048959">
    <property type="entry name" value="ARMC9_ARM_dom"/>
</dbReference>
<feature type="region of interest" description="Disordered" evidence="4">
    <location>
        <begin position="371"/>
        <end position="409"/>
    </location>
</feature>
<feature type="compositionally biased region" description="Gly residues" evidence="4">
    <location>
        <begin position="245"/>
        <end position="262"/>
    </location>
</feature>
<evidence type="ECO:0000259" key="6">
    <source>
        <dbReference type="Pfam" id="PF23138"/>
    </source>
</evidence>
<dbReference type="Proteomes" id="UP000054558">
    <property type="component" value="Unassembled WGS sequence"/>
</dbReference>
<feature type="region of interest" description="Disordered" evidence="4">
    <location>
        <begin position="502"/>
        <end position="521"/>
    </location>
</feature>
<reference evidence="7 8" key="1">
    <citation type="journal article" date="2014" name="Nat. Commun.">
        <title>Klebsormidium flaccidum genome reveals primary factors for plant terrestrial adaptation.</title>
        <authorList>
            <person name="Hori K."/>
            <person name="Maruyama F."/>
            <person name="Fujisawa T."/>
            <person name="Togashi T."/>
            <person name="Yamamoto N."/>
            <person name="Seo M."/>
            <person name="Sato S."/>
            <person name="Yamada T."/>
            <person name="Mori H."/>
            <person name="Tajima N."/>
            <person name="Moriyama T."/>
            <person name="Ikeuchi M."/>
            <person name="Watanabe M."/>
            <person name="Wada H."/>
            <person name="Kobayashi K."/>
            <person name="Saito M."/>
            <person name="Masuda T."/>
            <person name="Sasaki-Sekimoto Y."/>
            <person name="Mashiguchi K."/>
            <person name="Awai K."/>
            <person name="Shimojima M."/>
            <person name="Masuda S."/>
            <person name="Iwai M."/>
            <person name="Nobusawa T."/>
            <person name="Narise T."/>
            <person name="Kondo S."/>
            <person name="Saito H."/>
            <person name="Sato R."/>
            <person name="Murakawa M."/>
            <person name="Ihara Y."/>
            <person name="Oshima-Yamada Y."/>
            <person name="Ohtaka K."/>
            <person name="Satoh M."/>
            <person name="Sonobe K."/>
            <person name="Ishii M."/>
            <person name="Ohtani R."/>
            <person name="Kanamori-Sato M."/>
            <person name="Honoki R."/>
            <person name="Miyazaki D."/>
            <person name="Mochizuki H."/>
            <person name="Umetsu J."/>
            <person name="Higashi K."/>
            <person name="Shibata D."/>
            <person name="Kamiya Y."/>
            <person name="Sato N."/>
            <person name="Nakamura Y."/>
            <person name="Tabata S."/>
            <person name="Ida S."/>
            <person name="Kurokawa K."/>
            <person name="Ohta H."/>
        </authorList>
    </citation>
    <scope>NUCLEOTIDE SEQUENCE [LARGE SCALE GENOMIC DNA]</scope>
    <source>
        <strain evidence="7 8">NIES-2285</strain>
    </source>
</reference>
<evidence type="ECO:0000256" key="3">
    <source>
        <dbReference type="ARBA" id="ARBA00023273"/>
    </source>
</evidence>
<evidence type="ECO:0000256" key="1">
    <source>
        <dbReference type="ARBA" id="ARBA00004120"/>
    </source>
</evidence>
<keyword evidence="3" id="KW-0966">Cell projection</keyword>
<feature type="domain" description="LisH" evidence="5">
    <location>
        <begin position="808"/>
        <end position="928"/>
    </location>
</feature>
<dbReference type="PANTHER" id="PTHR14881:SF4">
    <property type="entry name" value="LISH DOMAIN-CONTAINING PROTEIN ARMC9"/>
    <property type="match status" value="1"/>
</dbReference>
<dbReference type="PANTHER" id="PTHR14881">
    <property type="entry name" value="LISH DOMAIN-CONTAINING PROTEIN ARMC9"/>
    <property type="match status" value="1"/>
</dbReference>
<feature type="region of interest" description="Disordered" evidence="4">
    <location>
        <begin position="532"/>
        <end position="569"/>
    </location>
</feature>
<keyword evidence="2" id="KW-0970">Cilium biogenesis/degradation</keyword>
<evidence type="ECO:0000313" key="8">
    <source>
        <dbReference type="Proteomes" id="UP000054558"/>
    </source>
</evidence>
<dbReference type="EMBL" id="DF237163">
    <property type="protein sequence ID" value="GAQ84963.1"/>
    <property type="molecule type" value="Genomic_DNA"/>
</dbReference>
<dbReference type="Pfam" id="PF23138">
    <property type="entry name" value="CTLH_Armc9"/>
    <property type="match status" value="1"/>
</dbReference>
<dbReference type="InterPro" id="IPR056327">
    <property type="entry name" value="ARMC9_CTLH-like_dom"/>
</dbReference>
<feature type="region of interest" description="Disordered" evidence="4">
    <location>
        <begin position="424"/>
        <end position="481"/>
    </location>
</feature>